<sequence>MEFVFAHGNDTPSLERLAAMLNRTPVGNEPPVGSVEWELCREDGMIRCQFPLGPEPQNKKSYCDRVGRVLAEYTLYDQEPSLLRTFFRGRFGLRDEMETDLLIAETVSLLDGEPEAGENWIGRGRERRLQKLAIRYSHYLEDHGRLHLDGFLRFRLGDYRAEVQEAAETAIEERMMERQYQEFMTLLKSMVEWQETRTSAVHVLHAGGHAFRLLDEEMRPLGEGAADGEDRAASEERIDPGEQEEESRVVSQLLAASPRQLYIHTPEPESQVIRTIVGIFGDRAAVYPEQPAH</sequence>
<dbReference type="Proteomes" id="UP001596105">
    <property type="component" value="Unassembled WGS sequence"/>
</dbReference>
<protein>
    <submittedName>
        <fullName evidence="2">Sporulation protein YtxC</fullName>
    </submittedName>
</protein>
<feature type="region of interest" description="Disordered" evidence="1">
    <location>
        <begin position="222"/>
        <end position="246"/>
    </location>
</feature>
<accession>A0ABW0LTV6</accession>
<dbReference type="Pfam" id="PF08812">
    <property type="entry name" value="YtxC"/>
    <property type="match status" value="1"/>
</dbReference>
<evidence type="ECO:0000313" key="2">
    <source>
        <dbReference type="EMBL" id="MFC5468700.1"/>
    </source>
</evidence>
<gene>
    <name evidence="2" type="ORF">ACFPPD_08190</name>
</gene>
<organism evidence="2 3">
    <name type="scientific">Cohnella suwonensis</name>
    <dbReference type="NCBI Taxonomy" id="696072"/>
    <lineage>
        <taxon>Bacteria</taxon>
        <taxon>Bacillati</taxon>
        <taxon>Bacillota</taxon>
        <taxon>Bacilli</taxon>
        <taxon>Bacillales</taxon>
        <taxon>Paenibacillaceae</taxon>
        <taxon>Cohnella</taxon>
    </lineage>
</organism>
<dbReference type="InterPro" id="IPR014199">
    <property type="entry name" value="Spore_YtxC"/>
</dbReference>
<evidence type="ECO:0000256" key="1">
    <source>
        <dbReference type="SAM" id="MobiDB-lite"/>
    </source>
</evidence>
<reference evidence="3" key="1">
    <citation type="journal article" date="2019" name="Int. J. Syst. Evol. Microbiol.">
        <title>The Global Catalogue of Microorganisms (GCM) 10K type strain sequencing project: providing services to taxonomists for standard genome sequencing and annotation.</title>
        <authorList>
            <consortium name="The Broad Institute Genomics Platform"/>
            <consortium name="The Broad Institute Genome Sequencing Center for Infectious Disease"/>
            <person name="Wu L."/>
            <person name="Ma J."/>
        </authorList>
    </citation>
    <scope>NUCLEOTIDE SEQUENCE [LARGE SCALE GENOMIC DNA]</scope>
    <source>
        <strain evidence="3">CCUG 57113</strain>
    </source>
</reference>
<name>A0ABW0LTV6_9BACL</name>
<comment type="caution">
    <text evidence="2">The sequence shown here is derived from an EMBL/GenBank/DDBJ whole genome shotgun (WGS) entry which is preliminary data.</text>
</comment>
<keyword evidence="3" id="KW-1185">Reference proteome</keyword>
<dbReference type="RefSeq" id="WP_378081832.1">
    <property type="nucleotide sequence ID" value="NZ_JBHSMH010000018.1"/>
</dbReference>
<feature type="compositionally biased region" description="Basic and acidic residues" evidence="1">
    <location>
        <begin position="228"/>
        <end position="240"/>
    </location>
</feature>
<proteinExistence type="predicted"/>
<evidence type="ECO:0000313" key="3">
    <source>
        <dbReference type="Proteomes" id="UP001596105"/>
    </source>
</evidence>
<dbReference type="EMBL" id="JBHSMH010000018">
    <property type="protein sequence ID" value="MFC5468700.1"/>
    <property type="molecule type" value="Genomic_DNA"/>
</dbReference>